<dbReference type="PANTHER" id="PTHR37299">
    <property type="entry name" value="TRANSCRIPTIONAL REGULATOR-RELATED"/>
    <property type="match status" value="1"/>
</dbReference>
<dbReference type="SUPFAM" id="SSF52172">
    <property type="entry name" value="CheY-like"/>
    <property type="match status" value="1"/>
</dbReference>
<feature type="domain" description="HTH LytTR-type" evidence="4">
    <location>
        <begin position="154"/>
        <end position="256"/>
    </location>
</feature>
<dbReference type="SMART" id="SM00850">
    <property type="entry name" value="LytTR"/>
    <property type="match status" value="1"/>
</dbReference>
<accession>A0ABT2FH00</accession>
<keyword evidence="2" id="KW-0597">Phosphoprotein</keyword>
<dbReference type="InterPro" id="IPR011006">
    <property type="entry name" value="CheY-like_superfamily"/>
</dbReference>
<dbReference type="SMART" id="SM00448">
    <property type="entry name" value="REC"/>
    <property type="match status" value="1"/>
</dbReference>
<evidence type="ECO:0000313" key="6">
    <source>
        <dbReference type="Proteomes" id="UP001201549"/>
    </source>
</evidence>
<name>A0ABT2FH00_9GAMM</name>
<evidence type="ECO:0000256" key="2">
    <source>
        <dbReference type="PROSITE-ProRule" id="PRU00169"/>
    </source>
</evidence>
<dbReference type="Gene3D" id="3.40.50.2300">
    <property type="match status" value="1"/>
</dbReference>
<evidence type="ECO:0000259" key="4">
    <source>
        <dbReference type="PROSITE" id="PS50930"/>
    </source>
</evidence>
<gene>
    <name evidence="5" type="ORF">L9G74_04110</name>
</gene>
<keyword evidence="6" id="KW-1185">Reference proteome</keyword>
<sequence length="256" mass="28889">MAADHRAIIADDEPLLRFHLKQMLAELWPSLTISAMAENGEQALTLVSEWQPDIIFLDIRMPGSDGLTVANCLSQLANPPLIVFVTAYDEYAVNAFENNAVDYLLKPVIEERLAHCCQRLQQRLTQPVNADYQQLLQQLTAQLLPAMPKYSKWLKASKGEDIHLLATEQILYIRAEDKYLTLVVNDGGQQHSYLLRQSLRQLLAELDPEQFWQIHRAIVVNVAQISKVRRTLTGMEAIVAGSALPISRAMQGKFKS</sequence>
<dbReference type="CDD" id="cd17532">
    <property type="entry name" value="REC_LytTR_AlgR-like"/>
    <property type="match status" value="1"/>
</dbReference>
<protein>
    <submittedName>
        <fullName evidence="5">Response regulator transcription factor</fullName>
    </submittedName>
</protein>
<dbReference type="RefSeq" id="WP_238895004.1">
    <property type="nucleotide sequence ID" value="NZ_JAKOGG010000002.1"/>
</dbReference>
<dbReference type="InterPro" id="IPR046947">
    <property type="entry name" value="LytR-like"/>
</dbReference>
<feature type="modified residue" description="4-aspartylphosphate" evidence="2">
    <location>
        <position position="58"/>
    </location>
</feature>
<dbReference type="Proteomes" id="UP001201549">
    <property type="component" value="Unassembled WGS sequence"/>
</dbReference>
<dbReference type="PANTHER" id="PTHR37299:SF1">
    <property type="entry name" value="STAGE 0 SPORULATION PROTEIN A HOMOLOG"/>
    <property type="match status" value="1"/>
</dbReference>
<dbReference type="InterPro" id="IPR007492">
    <property type="entry name" value="LytTR_DNA-bd_dom"/>
</dbReference>
<dbReference type="InterPro" id="IPR001789">
    <property type="entry name" value="Sig_transdc_resp-reg_receiver"/>
</dbReference>
<feature type="domain" description="Response regulatory" evidence="3">
    <location>
        <begin position="6"/>
        <end position="121"/>
    </location>
</feature>
<keyword evidence="1" id="KW-0902">Two-component regulatory system</keyword>
<reference evidence="6" key="1">
    <citation type="submission" date="2023-07" db="EMBL/GenBank/DDBJ databases">
        <title>Shewanella mangrovi sp. nov., an acetaldehyde- degrading bacterium isolated from mangrove sediment.</title>
        <authorList>
            <person name="Liu Y."/>
        </authorList>
    </citation>
    <scope>NUCLEOTIDE SEQUENCE [LARGE SCALE GENOMIC DNA]</scope>
    <source>
        <strain evidence="6">C32</strain>
    </source>
</reference>
<dbReference type="Pfam" id="PF04397">
    <property type="entry name" value="LytTR"/>
    <property type="match status" value="1"/>
</dbReference>
<proteinExistence type="predicted"/>
<dbReference type="PROSITE" id="PS50930">
    <property type="entry name" value="HTH_LYTTR"/>
    <property type="match status" value="1"/>
</dbReference>
<dbReference type="Gene3D" id="2.40.50.1020">
    <property type="entry name" value="LytTr DNA-binding domain"/>
    <property type="match status" value="1"/>
</dbReference>
<evidence type="ECO:0000313" key="5">
    <source>
        <dbReference type="EMBL" id="MCS4555610.1"/>
    </source>
</evidence>
<dbReference type="EMBL" id="JAKOGG010000002">
    <property type="protein sequence ID" value="MCS4555610.1"/>
    <property type="molecule type" value="Genomic_DNA"/>
</dbReference>
<dbReference type="Pfam" id="PF00072">
    <property type="entry name" value="Response_reg"/>
    <property type="match status" value="1"/>
</dbReference>
<organism evidence="5 6">
    <name type="scientific">Shewanella electrica</name>
    <dbReference type="NCBI Taxonomy" id="515560"/>
    <lineage>
        <taxon>Bacteria</taxon>
        <taxon>Pseudomonadati</taxon>
        <taxon>Pseudomonadota</taxon>
        <taxon>Gammaproteobacteria</taxon>
        <taxon>Alteromonadales</taxon>
        <taxon>Shewanellaceae</taxon>
        <taxon>Shewanella</taxon>
    </lineage>
</organism>
<dbReference type="PROSITE" id="PS50110">
    <property type="entry name" value="RESPONSE_REGULATORY"/>
    <property type="match status" value="1"/>
</dbReference>
<evidence type="ECO:0000256" key="1">
    <source>
        <dbReference type="ARBA" id="ARBA00023012"/>
    </source>
</evidence>
<evidence type="ECO:0000259" key="3">
    <source>
        <dbReference type="PROSITE" id="PS50110"/>
    </source>
</evidence>
<comment type="caution">
    <text evidence="5">The sequence shown here is derived from an EMBL/GenBank/DDBJ whole genome shotgun (WGS) entry which is preliminary data.</text>
</comment>